<proteinExistence type="predicted"/>
<gene>
    <name evidence="1" type="ORF">COU89_02525</name>
</gene>
<comment type="caution">
    <text evidence="1">The sequence shown here is derived from an EMBL/GenBank/DDBJ whole genome shotgun (WGS) entry which is preliminary data.</text>
</comment>
<dbReference type="Proteomes" id="UP000231569">
    <property type="component" value="Unassembled WGS sequence"/>
</dbReference>
<evidence type="ECO:0008006" key="3">
    <source>
        <dbReference type="Google" id="ProtNLM"/>
    </source>
</evidence>
<protein>
    <recommendedName>
        <fullName evidence="3">ParB/Sulfiredoxin domain-containing protein</fullName>
    </recommendedName>
</protein>
<evidence type="ECO:0000313" key="2">
    <source>
        <dbReference type="Proteomes" id="UP000231569"/>
    </source>
</evidence>
<dbReference type="SUPFAM" id="SSF110849">
    <property type="entry name" value="ParB/Sulfiredoxin"/>
    <property type="match status" value="1"/>
</dbReference>
<evidence type="ECO:0000313" key="1">
    <source>
        <dbReference type="EMBL" id="PJE63588.1"/>
    </source>
</evidence>
<dbReference type="EMBL" id="PFEE01000055">
    <property type="protein sequence ID" value="PJE63588.1"/>
    <property type="molecule type" value="Genomic_DNA"/>
</dbReference>
<name>A0A2M8KUH7_9BACT</name>
<accession>A0A2M8KUH7</accession>
<reference evidence="2" key="1">
    <citation type="submission" date="2017-09" db="EMBL/GenBank/DDBJ databases">
        <title>Depth-based differentiation of microbial function through sediment-hosted aquifers and enrichment of novel symbionts in the deep terrestrial subsurface.</title>
        <authorList>
            <person name="Probst A.J."/>
            <person name="Ladd B."/>
            <person name="Jarett J.K."/>
            <person name="Geller-Mcgrath D.E."/>
            <person name="Sieber C.M.K."/>
            <person name="Emerson J.B."/>
            <person name="Anantharaman K."/>
            <person name="Thomas B.C."/>
            <person name="Malmstrom R."/>
            <person name="Stieglmeier M."/>
            <person name="Klingl A."/>
            <person name="Woyke T."/>
            <person name="Ryan C.M."/>
            <person name="Banfield J.F."/>
        </authorList>
    </citation>
    <scope>NUCLEOTIDE SEQUENCE [LARGE SCALE GENOMIC DNA]</scope>
</reference>
<dbReference type="InterPro" id="IPR036086">
    <property type="entry name" value="ParB/Sulfiredoxin_sf"/>
</dbReference>
<organism evidence="1 2">
    <name type="scientific">Candidatus Roizmanbacteria bacterium CG10_big_fil_rev_8_21_14_0_10_45_7</name>
    <dbReference type="NCBI Taxonomy" id="1974854"/>
    <lineage>
        <taxon>Bacteria</taxon>
        <taxon>Candidatus Roizmaniibacteriota</taxon>
    </lineage>
</organism>
<dbReference type="AlphaFoldDB" id="A0A2M8KUH7"/>
<sequence>MVEGSNPSGPTHVTIKKLPSIIQEVGFDFHWSEEKVWALDVPVEDMEITELEWHFDIPFWSTPNGYYDLTPNQVLAEPEKYREEYERILKADMQYPLDIMFWKSRWLLLDGLHRLVKAKQQEKQKVNVRKISTDFIGHIVK</sequence>